<evidence type="ECO:0000313" key="4">
    <source>
        <dbReference type="Proteomes" id="UP000834106"/>
    </source>
</evidence>
<dbReference type="AlphaFoldDB" id="A0AAD2A0S2"/>
<sequence length="162" mass="19141">MVMVEMQRDRRLWARWSWTEGGGREDEEAFAGVKDKRGGIGELEPDEREWPLLKAHLLAYNREIELARRGFNELLKIDPFRVEAYHGLATAASQEESSEELEKIEKKVEEAMKLCKKENRKSDLRDFKLLFAQIRVIEGNYDEALKVYEELVREEPRDFRPI</sequence>
<gene>
    <name evidence="3" type="ORF">FPE_LOCUS24235</name>
</gene>
<dbReference type="Proteomes" id="UP000834106">
    <property type="component" value="Chromosome 15"/>
</dbReference>
<keyword evidence="2" id="KW-0175">Coiled coil</keyword>
<accession>A0AAD2A0S2</accession>
<feature type="coiled-coil region" evidence="2">
    <location>
        <begin position="91"/>
        <end position="121"/>
    </location>
</feature>
<proteinExistence type="predicted"/>
<dbReference type="SUPFAM" id="SSF48452">
    <property type="entry name" value="TPR-like"/>
    <property type="match status" value="1"/>
</dbReference>
<dbReference type="EMBL" id="OU503050">
    <property type="protein sequence ID" value="CAI9776805.1"/>
    <property type="molecule type" value="Genomic_DNA"/>
</dbReference>
<evidence type="ECO:0000256" key="1">
    <source>
        <dbReference type="PROSITE-ProRule" id="PRU00339"/>
    </source>
</evidence>
<dbReference type="PROSITE" id="PS50005">
    <property type="entry name" value="TPR"/>
    <property type="match status" value="1"/>
</dbReference>
<keyword evidence="1" id="KW-0802">TPR repeat</keyword>
<reference evidence="3" key="1">
    <citation type="submission" date="2023-05" db="EMBL/GenBank/DDBJ databases">
        <authorList>
            <person name="Huff M."/>
        </authorList>
    </citation>
    <scope>NUCLEOTIDE SEQUENCE</scope>
</reference>
<evidence type="ECO:0000313" key="3">
    <source>
        <dbReference type="EMBL" id="CAI9776805.1"/>
    </source>
</evidence>
<dbReference type="InterPro" id="IPR019734">
    <property type="entry name" value="TPR_rpt"/>
</dbReference>
<dbReference type="Gene3D" id="1.25.40.10">
    <property type="entry name" value="Tetratricopeptide repeat domain"/>
    <property type="match status" value="1"/>
</dbReference>
<organism evidence="3 4">
    <name type="scientific">Fraxinus pennsylvanica</name>
    <dbReference type="NCBI Taxonomy" id="56036"/>
    <lineage>
        <taxon>Eukaryota</taxon>
        <taxon>Viridiplantae</taxon>
        <taxon>Streptophyta</taxon>
        <taxon>Embryophyta</taxon>
        <taxon>Tracheophyta</taxon>
        <taxon>Spermatophyta</taxon>
        <taxon>Magnoliopsida</taxon>
        <taxon>eudicotyledons</taxon>
        <taxon>Gunneridae</taxon>
        <taxon>Pentapetalae</taxon>
        <taxon>asterids</taxon>
        <taxon>lamiids</taxon>
        <taxon>Lamiales</taxon>
        <taxon>Oleaceae</taxon>
        <taxon>Oleeae</taxon>
        <taxon>Fraxinus</taxon>
    </lineage>
</organism>
<dbReference type="InterPro" id="IPR011990">
    <property type="entry name" value="TPR-like_helical_dom_sf"/>
</dbReference>
<keyword evidence="4" id="KW-1185">Reference proteome</keyword>
<feature type="repeat" description="TPR" evidence="1">
    <location>
        <begin position="125"/>
        <end position="158"/>
    </location>
</feature>
<name>A0AAD2A0S2_9LAMI</name>
<evidence type="ECO:0000256" key="2">
    <source>
        <dbReference type="SAM" id="Coils"/>
    </source>
</evidence>
<protein>
    <submittedName>
        <fullName evidence="3">Uncharacterized protein</fullName>
    </submittedName>
</protein>